<reference evidence="1 2" key="1">
    <citation type="submission" date="2020-08" db="EMBL/GenBank/DDBJ databases">
        <title>Genomic Encyclopedia of Type Strains, Phase IV (KMG-IV): sequencing the most valuable type-strain genomes for metagenomic binning, comparative biology and taxonomic classification.</title>
        <authorList>
            <person name="Goeker M."/>
        </authorList>
    </citation>
    <scope>NUCLEOTIDE SEQUENCE [LARGE SCALE GENOMIC DNA]</scope>
    <source>
        <strain evidence="1 2">DSM 102238</strain>
    </source>
</reference>
<evidence type="ECO:0000313" key="1">
    <source>
        <dbReference type="EMBL" id="MBB3997252.1"/>
    </source>
</evidence>
<comment type="caution">
    <text evidence="1">The sequence shown here is derived from an EMBL/GenBank/DDBJ whole genome shotgun (WGS) entry which is preliminary data.</text>
</comment>
<accession>A0A7W6E9K0</accession>
<dbReference type="Proteomes" id="UP000542776">
    <property type="component" value="Unassembled WGS sequence"/>
</dbReference>
<protein>
    <submittedName>
        <fullName evidence="1">Uncharacterized protein</fullName>
    </submittedName>
</protein>
<keyword evidence="2" id="KW-1185">Reference proteome</keyword>
<gene>
    <name evidence="1" type="ORF">GGR04_001073</name>
</gene>
<dbReference type="AlphaFoldDB" id="A0A7W6E9K0"/>
<proteinExistence type="predicted"/>
<name>A0A7W6E9K0_9HYPH</name>
<evidence type="ECO:0000313" key="2">
    <source>
        <dbReference type="Proteomes" id="UP000542776"/>
    </source>
</evidence>
<sequence>MTFFTRCHACRLKQADCGSRHWRIQIDGFDEQIQPAASIGQARWRNYRAGREAGYFSGGFSDYLSRLSSVTDASDTILQARSAKL</sequence>
<dbReference type="RefSeq" id="WP_183198575.1">
    <property type="nucleotide sequence ID" value="NZ_JACIEK010000001.1"/>
</dbReference>
<organism evidence="1 2">
    <name type="scientific">Aureimonas pseudogalii</name>
    <dbReference type="NCBI Taxonomy" id="1744844"/>
    <lineage>
        <taxon>Bacteria</taxon>
        <taxon>Pseudomonadati</taxon>
        <taxon>Pseudomonadota</taxon>
        <taxon>Alphaproteobacteria</taxon>
        <taxon>Hyphomicrobiales</taxon>
        <taxon>Aurantimonadaceae</taxon>
        <taxon>Aureimonas</taxon>
    </lineage>
</organism>
<dbReference type="EMBL" id="JACIEK010000001">
    <property type="protein sequence ID" value="MBB3997252.1"/>
    <property type="molecule type" value="Genomic_DNA"/>
</dbReference>